<dbReference type="PANTHER" id="PTHR22946:SF9">
    <property type="entry name" value="POLYKETIDE TRANSFERASE AF380"/>
    <property type="match status" value="1"/>
</dbReference>
<dbReference type="InterPro" id="IPR002925">
    <property type="entry name" value="Dienelactn_hydro"/>
</dbReference>
<dbReference type="GO" id="GO:0052689">
    <property type="term" value="F:carboxylic ester hydrolase activity"/>
    <property type="evidence" value="ECO:0007669"/>
    <property type="project" value="UniProtKB-ARBA"/>
</dbReference>
<dbReference type="InterPro" id="IPR029058">
    <property type="entry name" value="AB_hydrolase_fold"/>
</dbReference>
<gene>
    <name evidence="3" type="ORF">FHP25_17440</name>
</gene>
<dbReference type="Gene3D" id="3.40.50.1820">
    <property type="entry name" value="alpha/beta hydrolase"/>
    <property type="match status" value="1"/>
</dbReference>
<dbReference type="PANTHER" id="PTHR22946">
    <property type="entry name" value="DIENELACTONE HYDROLASE DOMAIN-CONTAINING PROTEIN-RELATED"/>
    <property type="match status" value="1"/>
</dbReference>
<evidence type="ECO:0000313" key="4">
    <source>
        <dbReference type="Proteomes" id="UP000321638"/>
    </source>
</evidence>
<sequence length="243" mass="26171">MPAGAQPVFDAAHVGQPGSGNHAELFMPAAAAPVPALVVLHGCDGVGPHYRGWAKALQGWGYAALVVDSFRPRGQVNVCNHGRDVPPQDRAQDALRAAAYLRSLPAIRADRIGVIGFSHGGWSALHAALEDALPASRSRAFDAAIAFYPGCDQPTARLVTDTLILIGDADDWTPWRRCQRWRDTVQSGVHTARIKVYPGARHGFDSTMDLHRYAGHLVGRDSAAAQDAEILTRTFLAERLSAR</sequence>
<dbReference type="Proteomes" id="UP000321638">
    <property type="component" value="Unassembled WGS sequence"/>
</dbReference>
<organism evidence="3 4">
    <name type="scientific">Vineibacter terrae</name>
    <dbReference type="NCBI Taxonomy" id="2586908"/>
    <lineage>
        <taxon>Bacteria</taxon>
        <taxon>Pseudomonadati</taxon>
        <taxon>Pseudomonadota</taxon>
        <taxon>Alphaproteobacteria</taxon>
        <taxon>Hyphomicrobiales</taxon>
        <taxon>Vineibacter</taxon>
    </lineage>
</organism>
<dbReference type="AlphaFoldDB" id="A0A5C8PLP6"/>
<dbReference type="Pfam" id="PF01738">
    <property type="entry name" value="DLH"/>
    <property type="match status" value="1"/>
</dbReference>
<keyword evidence="4" id="KW-1185">Reference proteome</keyword>
<dbReference type="OrthoDB" id="9771666at2"/>
<reference evidence="3 4" key="1">
    <citation type="submission" date="2019-06" db="EMBL/GenBank/DDBJ databases">
        <title>New taxonomy in bacterial strain CC-CFT640, isolated from vineyard.</title>
        <authorList>
            <person name="Lin S.-Y."/>
            <person name="Tsai C.-F."/>
            <person name="Young C.-C."/>
        </authorList>
    </citation>
    <scope>NUCLEOTIDE SEQUENCE [LARGE SCALE GENOMIC DNA]</scope>
    <source>
        <strain evidence="3 4">CC-CFT640</strain>
    </source>
</reference>
<keyword evidence="1 3" id="KW-0378">Hydrolase</keyword>
<dbReference type="InterPro" id="IPR050261">
    <property type="entry name" value="FrsA_esterase"/>
</dbReference>
<dbReference type="EMBL" id="VDUZ01000019">
    <property type="protein sequence ID" value="TXL74348.1"/>
    <property type="molecule type" value="Genomic_DNA"/>
</dbReference>
<feature type="domain" description="Dienelactone hydrolase" evidence="2">
    <location>
        <begin position="24"/>
        <end position="236"/>
    </location>
</feature>
<name>A0A5C8PLP6_9HYPH</name>
<evidence type="ECO:0000256" key="1">
    <source>
        <dbReference type="ARBA" id="ARBA00022801"/>
    </source>
</evidence>
<evidence type="ECO:0000313" key="3">
    <source>
        <dbReference type="EMBL" id="TXL74348.1"/>
    </source>
</evidence>
<proteinExistence type="predicted"/>
<dbReference type="SUPFAM" id="SSF53474">
    <property type="entry name" value="alpha/beta-Hydrolases"/>
    <property type="match status" value="1"/>
</dbReference>
<accession>A0A5C8PLP6</accession>
<protein>
    <submittedName>
        <fullName evidence="3">Dienelactone hydrolase family protein</fullName>
    </submittedName>
</protein>
<evidence type="ECO:0000259" key="2">
    <source>
        <dbReference type="Pfam" id="PF01738"/>
    </source>
</evidence>
<comment type="caution">
    <text evidence="3">The sequence shown here is derived from an EMBL/GenBank/DDBJ whole genome shotgun (WGS) entry which is preliminary data.</text>
</comment>